<dbReference type="AlphaFoldDB" id="A0A914VWM8"/>
<reference evidence="2" key="1">
    <citation type="submission" date="2022-11" db="UniProtKB">
        <authorList>
            <consortium name="WormBaseParasite"/>
        </authorList>
    </citation>
    <scope>IDENTIFICATION</scope>
</reference>
<sequence length="251" mass="28441">MVSLAGPMSEQSPSADHLLRLARYLSLSLNTVRVGDEEQSTTTAAAEISERRIDETIRPERWPGNVASHRKRAILIRQSDQWAGGDSGSVGRQWSQAWGQGRRRIVRLRGRSRQAWELSRDSSADDAAAGRRLVSDSQYHNRSPIADRRDGVPARLAARRQRRRVITIGDRLHPQSPTFTRMVRRDASGANMRSAVFISCRRPWERNRGVYTTDRAQIETRSYLALDYRPHQSTFLSASTASIIHNLQNLS</sequence>
<name>A0A914VWM8_9BILA</name>
<dbReference type="WBParaSite" id="PSAMB.scaffold2659size21959.g18683.t1">
    <property type="protein sequence ID" value="PSAMB.scaffold2659size21959.g18683.t1"/>
    <property type="gene ID" value="PSAMB.scaffold2659size21959.g18683"/>
</dbReference>
<organism evidence="1 2">
    <name type="scientific">Plectus sambesii</name>
    <dbReference type="NCBI Taxonomy" id="2011161"/>
    <lineage>
        <taxon>Eukaryota</taxon>
        <taxon>Metazoa</taxon>
        <taxon>Ecdysozoa</taxon>
        <taxon>Nematoda</taxon>
        <taxon>Chromadorea</taxon>
        <taxon>Plectida</taxon>
        <taxon>Plectina</taxon>
        <taxon>Plectoidea</taxon>
        <taxon>Plectidae</taxon>
        <taxon>Plectus</taxon>
    </lineage>
</organism>
<keyword evidence="1" id="KW-1185">Reference proteome</keyword>
<evidence type="ECO:0000313" key="1">
    <source>
        <dbReference type="Proteomes" id="UP000887566"/>
    </source>
</evidence>
<dbReference type="Proteomes" id="UP000887566">
    <property type="component" value="Unplaced"/>
</dbReference>
<protein>
    <submittedName>
        <fullName evidence="2">Uncharacterized protein</fullName>
    </submittedName>
</protein>
<evidence type="ECO:0000313" key="2">
    <source>
        <dbReference type="WBParaSite" id="PSAMB.scaffold2659size21959.g18683.t1"/>
    </source>
</evidence>
<proteinExistence type="predicted"/>
<accession>A0A914VWM8</accession>